<organism evidence="9 10">
    <name type="scientific">Sphingomonas piscis</name>
    <dbReference type="NCBI Taxonomy" id="2714943"/>
    <lineage>
        <taxon>Bacteria</taxon>
        <taxon>Pseudomonadati</taxon>
        <taxon>Pseudomonadota</taxon>
        <taxon>Alphaproteobacteria</taxon>
        <taxon>Sphingomonadales</taxon>
        <taxon>Sphingomonadaceae</taxon>
        <taxon>Sphingomonas</taxon>
    </lineage>
</organism>
<dbReference type="PROSITE" id="PS00798">
    <property type="entry name" value="ALDOKETO_REDUCTASE_1"/>
    <property type="match status" value="1"/>
</dbReference>
<name>A0A6G7YNU4_9SPHN</name>
<dbReference type="FunFam" id="3.20.20.100:FF:000002">
    <property type="entry name" value="2,5-diketo-D-gluconic acid reductase A"/>
    <property type="match status" value="1"/>
</dbReference>
<evidence type="ECO:0000259" key="8">
    <source>
        <dbReference type="Pfam" id="PF00248"/>
    </source>
</evidence>
<dbReference type="InterPro" id="IPR018170">
    <property type="entry name" value="Aldo/ket_reductase_CS"/>
</dbReference>
<dbReference type="PRINTS" id="PR00069">
    <property type="entry name" value="ALDKETRDTASE"/>
</dbReference>
<evidence type="ECO:0000256" key="5">
    <source>
        <dbReference type="PIRSR" id="PIRSR000097-1"/>
    </source>
</evidence>
<dbReference type="PIRSF" id="PIRSF000097">
    <property type="entry name" value="AKR"/>
    <property type="match status" value="1"/>
</dbReference>
<evidence type="ECO:0000256" key="7">
    <source>
        <dbReference type="PIRSR" id="PIRSR000097-3"/>
    </source>
</evidence>
<proteinExistence type="inferred from homology"/>
<keyword evidence="2" id="KW-0521">NADP</keyword>
<keyword evidence="10" id="KW-1185">Reference proteome</keyword>
<reference evidence="9 10" key="1">
    <citation type="submission" date="2020-03" db="EMBL/GenBank/DDBJ databases">
        <title>Sphingomonas sp. nov., isolated from fish.</title>
        <authorList>
            <person name="Hyun D.-W."/>
            <person name="Bae J.-W."/>
        </authorList>
    </citation>
    <scope>NUCLEOTIDE SEQUENCE [LARGE SCALE GENOMIC DNA]</scope>
    <source>
        <strain evidence="9 10">HDW15B</strain>
    </source>
</reference>
<evidence type="ECO:0000256" key="6">
    <source>
        <dbReference type="PIRSR" id="PIRSR000097-2"/>
    </source>
</evidence>
<feature type="site" description="Lowers pKa of active site Tyr" evidence="7">
    <location>
        <position position="73"/>
    </location>
</feature>
<evidence type="ECO:0000313" key="10">
    <source>
        <dbReference type="Proteomes" id="UP000503222"/>
    </source>
</evidence>
<evidence type="ECO:0000256" key="1">
    <source>
        <dbReference type="ARBA" id="ARBA00007905"/>
    </source>
</evidence>
<dbReference type="InterPro" id="IPR023210">
    <property type="entry name" value="NADP_OxRdtase_dom"/>
</dbReference>
<dbReference type="KEGG" id="spii:G7077_05270"/>
<dbReference type="GO" id="GO:0016616">
    <property type="term" value="F:oxidoreductase activity, acting on the CH-OH group of donors, NAD or NADP as acceptor"/>
    <property type="evidence" value="ECO:0007669"/>
    <property type="project" value="UniProtKB-ARBA"/>
</dbReference>
<evidence type="ECO:0000256" key="3">
    <source>
        <dbReference type="ARBA" id="ARBA00023002"/>
    </source>
</evidence>
<dbReference type="SUPFAM" id="SSF51430">
    <property type="entry name" value="NAD(P)-linked oxidoreductase"/>
    <property type="match status" value="1"/>
</dbReference>
<dbReference type="Pfam" id="PF00248">
    <property type="entry name" value="Aldo_ket_red"/>
    <property type="match status" value="1"/>
</dbReference>
<comment type="similarity">
    <text evidence="1">Belongs to the aldo/keto reductase family.</text>
</comment>
<comment type="catalytic activity">
    <reaction evidence="4">
        <text>hydroxyacetone + NADP(+) = methylglyoxal + NADPH + H(+)</text>
        <dbReference type="Rhea" id="RHEA:27986"/>
        <dbReference type="ChEBI" id="CHEBI:15378"/>
        <dbReference type="ChEBI" id="CHEBI:17158"/>
        <dbReference type="ChEBI" id="CHEBI:27957"/>
        <dbReference type="ChEBI" id="CHEBI:57783"/>
        <dbReference type="ChEBI" id="CHEBI:58349"/>
    </reaction>
</comment>
<evidence type="ECO:0000256" key="2">
    <source>
        <dbReference type="ARBA" id="ARBA00022857"/>
    </source>
</evidence>
<dbReference type="Gene3D" id="3.20.20.100">
    <property type="entry name" value="NADP-dependent oxidoreductase domain"/>
    <property type="match status" value="1"/>
</dbReference>
<dbReference type="EMBL" id="CP049869">
    <property type="protein sequence ID" value="QIK78404.1"/>
    <property type="molecule type" value="Genomic_DNA"/>
</dbReference>
<keyword evidence="3" id="KW-0560">Oxidoreductase</keyword>
<dbReference type="PROSITE" id="PS00062">
    <property type="entry name" value="ALDOKETO_REDUCTASE_2"/>
    <property type="match status" value="1"/>
</dbReference>
<evidence type="ECO:0000313" key="9">
    <source>
        <dbReference type="EMBL" id="QIK78404.1"/>
    </source>
</evidence>
<feature type="binding site" evidence="6">
    <location>
        <position position="106"/>
    </location>
    <ligand>
        <name>substrate</name>
    </ligand>
</feature>
<feature type="domain" description="NADP-dependent oxidoreductase" evidence="8">
    <location>
        <begin position="25"/>
        <end position="258"/>
    </location>
</feature>
<accession>A0A6G7YNU4</accession>
<evidence type="ECO:0000256" key="4">
    <source>
        <dbReference type="ARBA" id="ARBA00049445"/>
    </source>
</evidence>
<protein>
    <submittedName>
        <fullName evidence="9">Aldo/keto reductase</fullName>
    </submittedName>
</protein>
<dbReference type="InterPro" id="IPR036812">
    <property type="entry name" value="NAD(P)_OxRdtase_dom_sf"/>
</dbReference>
<sequence length="270" mass="30536">MTDQPTVTLNDGRTMPQVGQGVFLVPPEEARTLVETGIRLGYRHIDTATFYQNESGVGEAVRASDETIFVTTKLWNGEQGRDRTLAAFDRSFNELGLDWIDLYLIHWPVPSQDLYVETWKTFIELQREGRVKSIGVSNFQVEHLERIVGETGVVPVTNQIELHPGLQQNELVEYHREHGIATTSWSPLGRGAMLEEPLLAEIADKHGKSVAQVILRWHTERDLVVIPKASSEGRLRENLDLFGFTLDEDDMARIASLDRDQRIGPHPNSM</sequence>
<feature type="active site" description="Proton donor" evidence="5">
    <location>
        <position position="51"/>
    </location>
</feature>
<gene>
    <name evidence="9" type="ORF">G7077_05270</name>
</gene>
<dbReference type="PANTHER" id="PTHR43827">
    <property type="entry name" value="2,5-DIKETO-D-GLUCONIC ACID REDUCTASE"/>
    <property type="match status" value="1"/>
</dbReference>
<dbReference type="PANTHER" id="PTHR43827:SF3">
    <property type="entry name" value="NADP-DEPENDENT OXIDOREDUCTASE DOMAIN-CONTAINING PROTEIN"/>
    <property type="match status" value="1"/>
</dbReference>
<dbReference type="AlphaFoldDB" id="A0A6G7YNU4"/>
<dbReference type="Proteomes" id="UP000503222">
    <property type="component" value="Chromosome"/>
</dbReference>
<dbReference type="InterPro" id="IPR020471">
    <property type="entry name" value="AKR"/>
</dbReference>